<accession>A0A2T7P0G8</accession>
<dbReference type="OrthoDB" id="10045531at2759"/>
<evidence type="ECO:0000313" key="3">
    <source>
        <dbReference type="Proteomes" id="UP000245119"/>
    </source>
</evidence>
<sequence>MKYLARFDWKKHPARKDSLVEIHLDCYLEDSDICKAIVDTLIDISNHHKIESVIYQLHTSRKIRLFGIKVNPLCFVLEQPNFVQKKGLWGISLEHDTVESVDHIIRIISSLLPEEIVMTRDSWTVRQHHMDDLSKWKFNSPWKFIIRLQEEEESVTGRVVKTAVREALEEFTSSLLQQDRMDNPWGSVLENLKSLFVSRSVQKDTAGQTSEASVTSLAKPNTEPSSKSPTSRTKRLSFKSPVTVVESTLKRARTSEKLGYQSGQTSTWQAKNFWRQFLQDAFPDYHNKCYFIPPIYMNRVPLSRQLVAGMPVLVPQAARGQAGWSPIVITTSDLEQPQDLCHRLEVSNLIEASERILCSDDLSDHHAPWEVTAEVSEKLQKWWRSVVAVHGPHPLMTSECYEHLWQDSKSANISLSHLELHHLDLEDEESTTKAASYMADKADNSLLHVLVDEAGPDRREIADFLHSLRIEKPVLNLEGTYPAPPSLEFRDVLVLCANPTDSAVVRGLQHRILTPKFLRPRIWKDIATARTNVVWLADPNHVRGLERKIVVWLLDNVPDFTDYRLHAVSRCTSQLVFVLPLEQDFISKSVSSSSLDLML</sequence>
<keyword evidence="3" id="KW-1185">Reference proteome</keyword>
<comment type="caution">
    <text evidence="2">The sequence shown here is derived from an EMBL/GenBank/DDBJ whole genome shotgun (WGS) entry which is preliminary data.</text>
</comment>
<proteinExistence type="predicted"/>
<reference evidence="2 3" key="1">
    <citation type="submission" date="2018-04" db="EMBL/GenBank/DDBJ databases">
        <title>The genome of golden apple snail Pomacea canaliculata provides insight into stress tolerance and invasive adaptation.</title>
        <authorList>
            <person name="Liu C."/>
            <person name="Liu B."/>
            <person name="Ren Y."/>
            <person name="Zhang Y."/>
            <person name="Wang H."/>
            <person name="Li S."/>
            <person name="Jiang F."/>
            <person name="Yin L."/>
            <person name="Zhang G."/>
            <person name="Qian W."/>
            <person name="Fan W."/>
        </authorList>
    </citation>
    <scope>NUCLEOTIDE SEQUENCE [LARGE SCALE GENOMIC DNA]</scope>
    <source>
        <strain evidence="2">SZHN2017</strain>
        <tissue evidence="2">Muscle</tissue>
    </source>
</reference>
<protein>
    <submittedName>
        <fullName evidence="2">Uncharacterized protein</fullName>
    </submittedName>
</protein>
<dbReference type="AlphaFoldDB" id="A0A2T7P0G8"/>
<gene>
    <name evidence="2" type="ORF">C0Q70_12037</name>
</gene>
<dbReference type="Proteomes" id="UP000245119">
    <property type="component" value="Linkage Group LG7"/>
</dbReference>
<dbReference type="EMBL" id="PZQS01000007">
    <property type="protein sequence ID" value="PVD26889.1"/>
    <property type="molecule type" value="Genomic_DNA"/>
</dbReference>
<evidence type="ECO:0000313" key="2">
    <source>
        <dbReference type="EMBL" id="PVD26889.1"/>
    </source>
</evidence>
<feature type="region of interest" description="Disordered" evidence="1">
    <location>
        <begin position="207"/>
        <end position="237"/>
    </location>
</feature>
<evidence type="ECO:0000256" key="1">
    <source>
        <dbReference type="SAM" id="MobiDB-lite"/>
    </source>
</evidence>
<feature type="compositionally biased region" description="Polar residues" evidence="1">
    <location>
        <begin position="207"/>
        <end position="231"/>
    </location>
</feature>
<name>A0A2T7P0G8_POMCA</name>
<organism evidence="2 3">
    <name type="scientific">Pomacea canaliculata</name>
    <name type="common">Golden apple snail</name>
    <dbReference type="NCBI Taxonomy" id="400727"/>
    <lineage>
        <taxon>Eukaryota</taxon>
        <taxon>Metazoa</taxon>
        <taxon>Spiralia</taxon>
        <taxon>Lophotrochozoa</taxon>
        <taxon>Mollusca</taxon>
        <taxon>Gastropoda</taxon>
        <taxon>Caenogastropoda</taxon>
        <taxon>Architaenioglossa</taxon>
        <taxon>Ampullarioidea</taxon>
        <taxon>Ampullariidae</taxon>
        <taxon>Pomacea</taxon>
    </lineage>
</organism>